<feature type="region of interest" description="Disordered" evidence="1">
    <location>
        <begin position="236"/>
        <end position="264"/>
    </location>
</feature>
<dbReference type="KEGG" id="ghi:107958871"/>
<dbReference type="Proteomes" id="UP000818029">
    <property type="component" value="Chromosome A08"/>
</dbReference>
<name>A0A1U8PGE9_GOSHI</name>
<protein>
    <recommendedName>
        <fullName evidence="4">Gag-pro-like protein</fullName>
    </recommendedName>
</protein>
<evidence type="ECO:0000313" key="3">
    <source>
        <dbReference type="RefSeq" id="XP_016750296.1"/>
    </source>
</evidence>
<reference evidence="2" key="1">
    <citation type="journal article" date="2020" name="Nat. Genet.">
        <title>Genomic diversifications of five Gossypium allopolyploid species and their impact on cotton improvement.</title>
        <authorList>
            <person name="Chen Z.J."/>
            <person name="Sreedasyam A."/>
            <person name="Ando A."/>
            <person name="Song Q."/>
            <person name="De Santiago L.M."/>
            <person name="Hulse-Kemp A.M."/>
            <person name="Ding M."/>
            <person name="Ye W."/>
            <person name="Kirkbride R.C."/>
            <person name="Jenkins J."/>
            <person name="Plott C."/>
            <person name="Lovell J."/>
            <person name="Lin Y.M."/>
            <person name="Vaughn R."/>
            <person name="Liu B."/>
            <person name="Simpson S."/>
            <person name="Scheffler B.E."/>
            <person name="Wen L."/>
            <person name="Saski C.A."/>
            <person name="Grover C.E."/>
            <person name="Hu G."/>
            <person name="Conover J.L."/>
            <person name="Carlson J.W."/>
            <person name="Shu S."/>
            <person name="Boston L.B."/>
            <person name="Williams M."/>
            <person name="Peterson D.G."/>
            <person name="McGee K."/>
            <person name="Jones D.C."/>
            <person name="Wendel J.F."/>
            <person name="Stelly D.M."/>
            <person name="Grimwood J."/>
            <person name="Schmutz J."/>
        </authorList>
    </citation>
    <scope>NUCLEOTIDE SEQUENCE [LARGE SCALE GENOMIC DNA]</scope>
    <source>
        <strain evidence="2">cv. TM-1</strain>
    </source>
</reference>
<feature type="region of interest" description="Disordered" evidence="1">
    <location>
        <begin position="160"/>
        <end position="180"/>
    </location>
</feature>
<dbReference type="RefSeq" id="XP_016750296.1">
    <property type="nucleotide sequence ID" value="XM_016894807.1"/>
</dbReference>
<dbReference type="PaxDb" id="3635-A0A1U8PGE9"/>
<proteinExistence type="predicted"/>
<dbReference type="OrthoDB" id="1724165at2759"/>
<evidence type="ECO:0000313" key="2">
    <source>
        <dbReference type="Proteomes" id="UP000818029"/>
    </source>
</evidence>
<dbReference type="PANTHER" id="PTHR32108:SF9">
    <property type="entry name" value="REVERSE TRANSCRIPTASE RNASE H-LIKE DOMAIN-CONTAINING PROTEIN"/>
    <property type="match status" value="1"/>
</dbReference>
<gene>
    <name evidence="3" type="primary">LOC107958871</name>
</gene>
<accession>A0A1U8PGE9</accession>
<organism evidence="2 3">
    <name type="scientific">Gossypium hirsutum</name>
    <name type="common">Upland cotton</name>
    <name type="synonym">Gossypium mexicanum</name>
    <dbReference type="NCBI Taxonomy" id="3635"/>
    <lineage>
        <taxon>Eukaryota</taxon>
        <taxon>Viridiplantae</taxon>
        <taxon>Streptophyta</taxon>
        <taxon>Embryophyta</taxon>
        <taxon>Tracheophyta</taxon>
        <taxon>Spermatophyta</taxon>
        <taxon>Magnoliopsida</taxon>
        <taxon>eudicotyledons</taxon>
        <taxon>Gunneridae</taxon>
        <taxon>Pentapetalae</taxon>
        <taxon>rosids</taxon>
        <taxon>malvids</taxon>
        <taxon>Malvales</taxon>
        <taxon>Malvaceae</taxon>
        <taxon>Malvoideae</taxon>
        <taxon>Gossypium</taxon>
    </lineage>
</organism>
<dbReference type="GeneID" id="107958871"/>
<sequence>MAPLKPLFPKWYDPNVSCMYHAENQGHSTENCLAFKRRVQGLIDAGILRFDGAGNTAGNPIPNHTEGNVSAVTKEDRWHAKSCVSEIKTPMRKIWEVMVEKGLFCHPNRIFKEGSIKSQCFYDFHGIEGHGIQSCEEFRKLLQDMMDNKEIGIFNKMEEGDEGEVCTSDNQSSGYPYSADRPLEDNKAVPWKYDVNIIIPEGEKSKVTTGNVGEVGHFTRSGRCYSKVVEPMKKTNDLKQKGKAPMHKAEVELENSSEQEVKRPVNEEEAHKFLKFIKHSECNVVEQLSKQPTRISVLSLLLNSEPHQNASLKVLNQAYVASNTSVEKLDSDDEIPSNGRGSVKALHITTRCKGYIIPNMLIDNGSALNVMPLATLSRISIDHLI</sequence>
<dbReference type="PANTHER" id="PTHR32108">
    <property type="entry name" value="DNA-DIRECTED RNA POLYMERASE SUBUNIT ALPHA"/>
    <property type="match status" value="1"/>
</dbReference>
<keyword evidence="2" id="KW-1185">Reference proteome</keyword>
<reference evidence="3" key="2">
    <citation type="submission" date="2025-08" db="UniProtKB">
        <authorList>
            <consortium name="RefSeq"/>
        </authorList>
    </citation>
    <scope>IDENTIFICATION</scope>
</reference>
<dbReference type="AlphaFoldDB" id="A0A1U8PGE9"/>
<evidence type="ECO:0000256" key="1">
    <source>
        <dbReference type="SAM" id="MobiDB-lite"/>
    </source>
</evidence>
<evidence type="ECO:0008006" key="4">
    <source>
        <dbReference type="Google" id="ProtNLM"/>
    </source>
</evidence>